<proteinExistence type="predicted"/>
<evidence type="ECO:0000313" key="1">
    <source>
        <dbReference type="EMBL" id="PHH61565.1"/>
    </source>
</evidence>
<comment type="caution">
    <text evidence="1">The sequence shown here is derived from an EMBL/GenBank/DDBJ whole genome shotgun (WGS) entry which is preliminary data.</text>
</comment>
<protein>
    <submittedName>
        <fullName evidence="1">Uncharacterized protein</fullName>
    </submittedName>
</protein>
<sequence length="328" mass="37490">MATDAIYDRWLRDAQGWAPESDWDPKEYYEWFLRLRDARGRLKETYVQVDQELIEQTKKICEEHDPREKGKTAPMDFENTAKLLVRYMVAYNFYHRSGFEDLDEKMVISATQKHLGKIGMGMKDVDVAYMLQKAADKTYFVLFLQVPFGEAVKARFTEFVKVGESFVPVALDWRFKVNTYDAVAAAIVTEIVSEKKDGALPKATEIPAILKRIHKRSPSSFQEWAVEATTKMLATDERVGQFVGFRSDPGLPNLGDNLQRQMQCLKLVLESGKVDDLLNTAVNLEEEHLSWEKTIGPAVTAIRRLGGRSAGQSAEQLADYARNHDRKR</sequence>
<dbReference type="AlphaFoldDB" id="A0A2C5XWC3"/>
<keyword evidence="2" id="KW-1185">Reference proteome</keyword>
<name>A0A2C5XWC3_9HYPO</name>
<dbReference type="OrthoDB" id="5071731at2759"/>
<accession>A0A2C5XWC3</accession>
<dbReference type="EMBL" id="NJET01000099">
    <property type="protein sequence ID" value="PHH61565.1"/>
    <property type="molecule type" value="Genomic_DNA"/>
</dbReference>
<dbReference type="Proteomes" id="UP000226192">
    <property type="component" value="Unassembled WGS sequence"/>
</dbReference>
<reference evidence="1 2" key="1">
    <citation type="submission" date="2017-06" db="EMBL/GenBank/DDBJ databases">
        <title>Ant-infecting Ophiocordyceps genomes reveal a high diversity of potential behavioral manipulation genes and a possible major role for enterotoxins.</title>
        <authorList>
            <person name="De Bekker C."/>
            <person name="Evans H.C."/>
            <person name="Brachmann A."/>
            <person name="Hughes D.P."/>
        </authorList>
    </citation>
    <scope>NUCLEOTIDE SEQUENCE [LARGE SCALE GENOMIC DNA]</scope>
    <source>
        <strain evidence="1 2">Map64</strain>
    </source>
</reference>
<organism evidence="1 2">
    <name type="scientific">Ophiocordyceps australis</name>
    <dbReference type="NCBI Taxonomy" id="1399860"/>
    <lineage>
        <taxon>Eukaryota</taxon>
        <taxon>Fungi</taxon>
        <taxon>Dikarya</taxon>
        <taxon>Ascomycota</taxon>
        <taxon>Pezizomycotina</taxon>
        <taxon>Sordariomycetes</taxon>
        <taxon>Hypocreomycetidae</taxon>
        <taxon>Hypocreales</taxon>
        <taxon>Ophiocordycipitaceae</taxon>
        <taxon>Ophiocordyceps</taxon>
    </lineage>
</organism>
<evidence type="ECO:0000313" key="2">
    <source>
        <dbReference type="Proteomes" id="UP000226192"/>
    </source>
</evidence>
<gene>
    <name evidence="1" type="ORF">CDD81_8146</name>
</gene>